<comment type="caution">
    <text evidence="1">The sequence shown here is derived from an EMBL/GenBank/DDBJ whole genome shotgun (WGS) entry which is preliminary data.</text>
</comment>
<dbReference type="Proteomes" id="UP000749293">
    <property type="component" value="Unassembled WGS sequence"/>
</dbReference>
<dbReference type="EMBL" id="JAANYQ010000011">
    <property type="protein sequence ID" value="KAF4121901.1"/>
    <property type="molecule type" value="Genomic_DNA"/>
</dbReference>
<accession>A0A9P4YUG5</accession>
<proteinExistence type="predicted"/>
<reference evidence="1" key="1">
    <citation type="submission" date="2020-03" db="EMBL/GenBank/DDBJ databases">
        <title>Site-based positive gene gene selection in Geosmithia morbida across the United States reveals a broad range of putative effectors and factors for local host and environmental adapation.</title>
        <authorList>
            <person name="Onufrak A."/>
            <person name="Murdoch R.W."/>
            <person name="Gazis R."/>
            <person name="Huff M."/>
            <person name="Staton M."/>
            <person name="Klingeman W."/>
            <person name="Hadziabdic D."/>
        </authorList>
    </citation>
    <scope>NUCLEOTIDE SEQUENCE</scope>
    <source>
        <strain evidence="1">1262</strain>
    </source>
</reference>
<gene>
    <name evidence="1" type="ORF">GMORB2_1741</name>
</gene>
<evidence type="ECO:0000313" key="1">
    <source>
        <dbReference type="EMBL" id="KAF4121901.1"/>
    </source>
</evidence>
<organism evidence="1 2">
    <name type="scientific">Geosmithia morbida</name>
    <dbReference type="NCBI Taxonomy" id="1094350"/>
    <lineage>
        <taxon>Eukaryota</taxon>
        <taxon>Fungi</taxon>
        <taxon>Dikarya</taxon>
        <taxon>Ascomycota</taxon>
        <taxon>Pezizomycotina</taxon>
        <taxon>Sordariomycetes</taxon>
        <taxon>Hypocreomycetidae</taxon>
        <taxon>Hypocreales</taxon>
        <taxon>Bionectriaceae</taxon>
        <taxon>Geosmithia</taxon>
    </lineage>
</organism>
<sequence length="159" mass="18129">MTEEHRRWALVRRQPTLCMISDHSHFTESRLRQKSYRQHRRILDPASSKQAVGYLGRFASLYNLDGQAPLALASALTLPLHSETTSRASLSRIEWEYRCLTRYMKLSSHPSVLAGFYWELGVGCNLVSPSYDPIISVVEPPSSIEASPRCQAMFWRCVG</sequence>
<protein>
    <submittedName>
        <fullName evidence="1">Uncharacterized protein</fullName>
    </submittedName>
</protein>
<dbReference type="GeneID" id="55967971"/>
<name>A0A9P4YUG5_9HYPO</name>
<evidence type="ECO:0000313" key="2">
    <source>
        <dbReference type="Proteomes" id="UP000749293"/>
    </source>
</evidence>
<dbReference type="AlphaFoldDB" id="A0A9P4YUG5"/>
<keyword evidence="2" id="KW-1185">Reference proteome</keyword>
<dbReference type="RefSeq" id="XP_035320553.1">
    <property type="nucleotide sequence ID" value="XM_035463722.1"/>
</dbReference>
<dbReference type="OrthoDB" id="3549294at2759"/>